<proteinExistence type="predicted"/>
<evidence type="ECO:0000313" key="1">
    <source>
        <dbReference type="EMBL" id="GLX82483.1"/>
    </source>
</evidence>
<organism evidence="1 2">
    <name type="scientific">Thalassotalea eurytherma</name>
    <dbReference type="NCBI Taxonomy" id="1144278"/>
    <lineage>
        <taxon>Bacteria</taxon>
        <taxon>Pseudomonadati</taxon>
        <taxon>Pseudomonadota</taxon>
        <taxon>Gammaproteobacteria</taxon>
        <taxon>Alteromonadales</taxon>
        <taxon>Colwelliaceae</taxon>
        <taxon>Thalassotalea</taxon>
    </lineage>
</organism>
<dbReference type="EMBL" id="BSSU01000009">
    <property type="protein sequence ID" value="GLX82483.1"/>
    <property type="molecule type" value="Genomic_DNA"/>
</dbReference>
<gene>
    <name evidence="1" type="ORF">theurythT_19350</name>
</gene>
<dbReference type="RefSeq" id="WP_284207850.1">
    <property type="nucleotide sequence ID" value="NZ_BSSU01000009.1"/>
</dbReference>
<evidence type="ECO:0000313" key="2">
    <source>
        <dbReference type="Proteomes" id="UP001157133"/>
    </source>
</evidence>
<dbReference type="Proteomes" id="UP001157133">
    <property type="component" value="Unassembled WGS sequence"/>
</dbReference>
<reference evidence="1 2" key="1">
    <citation type="submission" date="2023-03" db="EMBL/GenBank/DDBJ databases">
        <title>Draft genome sequence of Thalassotalea eurytherma JCM 18482T.</title>
        <authorList>
            <person name="Sawabe T."/>
        </authorList>
    </citation>
    <scope>NUCLEOTIDE SEQUENCE [LARGE SCALE GENOMIC DNA]</scope>
    <source>
        <strain evidence="1 2">JCM 18482</strain>
    </source>
</reference>
<accession>A0ABQ6H2S0</accession>
<protein>
    <submittedName>
        <fullName evidence="1">Uncharacterized protein</fullName>
    </submittedName>
</protein>
<comment type="caution">
    <text evidence="1">The sequence shown here is derived from an EMBL/GenBank/DDBJ whole genome shotgun (WGS) entry which is preliminary data.</text>
</comment>
<sequence>MPNKSLINRLAGLEQKTAKPSPIHIILKSSAGETDEQAFNNYRVKRMSEGYEPECGWQALKDKFLSGSIVQDAGVEFITFDVIDSVAPYPPKITKGKS</sequence>
<name>A0ABQ6H2S0_9GAMM</name>
<keyword evidence="2" id="KW-1185">Reference proteome</keyword>